<evidence type="ECO:0000259" key="8">
    <source>
        <dbReference type="Pfam" id="PF12624"/>
    </source>
</evidence>
<keyword evidence="6" id="KW-0175">Coiled coil</keyword>
<organism evidence="12 13">
    <name type="scientific">Rhinopithecus bieti</name>
    <name type="common">Black snub-nosed monkey</name>
    <name type="synonym">Pygathrix bieti</name>
    <dbReference type="NCBI Taxonomy" id="61621"/>
    <lineage>
        <taxon>Eukaryota</taxon>
        <taxon>Metazoa</taxon>
        <taxon>Chordata</taxon>
        <taxon>Craniata</taxon>
        <taxon>Vertebrata</taxon>
        <taxon>Euteleostomi</taxon>
        <taxon>Mammalia</taxon>
        <taxon>Eutheria</taxon>
        <taxon>Euarchontoglires</taxon>
        <taxon>Primates</taxon>
        <taxon>Haplorrhini</taxon>
        <taxon>Catarrhini</taxon>
        <taxon>Cercopithecidae</taxon>
        <taxon>Colobinae</taxon>
        <taxon>Rhinopithecus</taxon>
    </lineage>
</organism>
<dbReference type="Proteomes" id="UP000233180">
    <property type="component" value="Unassembled WGS sequence"/>
</dbReference>
<dbReference type="InterPro" id="IPR026847">
    <property type="entry name" value="VPS13"/>
</dbReference>
<name>A0A2K6JWW8_RHIBE</name>
<dbReference type="GO" id="GO:0005741">
    <property type="term" value="C:mitochondrial outer membrane"/>
    <property type="evidence" value="ECO:0007669"/>
    <property type="project" value="Ensembl"/>
</dbReference>
<reference evidence="12" key="3">
    <citation type="submission" date="2025-09" db="UniProtKB">
        <authorList>
            <consortium name="Ensembl"/>
        </authorList>
    </citation>
    <scope>IDENTIFICATION</scope>
</reference>
<protein>
    <submittedName>
        <fullName evidence="12">Vacuolar protein sorting 13 homolog C</fullName>
    </submittedName>
</protein>
<dbReference type="InterPro" id="IPR009543">
    <property type="entry name" value="VPS13_VAB"/>
</dbReference>
<dbReference type="GO" id="GO:0005789">
    <property type="term" value="C:endoplasmic reticulum membrane"/>
    <property type="evidence" value="ECO:0007669"/>
    <property type="project" value="Ensembl"/>
</dbReference>
<dbReference type="Pfam" id="PF12624">
    <property type="entry name" value="VPS13_N"/>
    <property type="match status" value="1"/>
</dbReference>
<evidence type="ECO:0000256" key="1">
    <source>
        <dbReference type="ARBA" id="ARBA00004502"/>
    </source>
</evidence>
<keyword evidence="4" id="KW-0551">Lipid droplet</keyword>
<evidence type="ECO:0000256" key="7">
    <source>
        <dbReference type="SAM" id="MobiDB-lite"/>
    </source>
</evidence>
<gene>
    <name evidence="12" type="primary">VPS13C</name>
</gene>
<dbReference type="GO" id="GO:0005770">
    <property type="term" value="C:late endosome"/>
    <property type="evidence" value="ECO:0007669"/>
    <property type="project" value="Ensembl"/>
</dbReference>
<dbReference type="Ensembl" id="ENSRBIT00000018244.1">
    <property type="protein sequence ID" value="ENSRBIP00000003515.1"/>
    <property type="gene ID" value="ENSRBIG00000012575.1"/>
</dbReference>
<evidence type="ECO:0000256" key="6">
    <source>
        <dbReference type="SAM" id="Coils"/>
    </source>
</evidence>
<dbReference type="InterPro" id="IPR056748">
    <property type="entry name" value="VPS13-like_C"/>
</dbReference>
<evidence type="ECO:0000256" key="4">
    <source>
        <dbReference type="ARBA" id="ARBA00022677"/>
    </source>
</evidence>
<feature type="compositionally biased region" description="Acidic residues" evidence="7">
    <location>
        <begin position="864"/>
        <end position="873"/>
    </location>
</feature>
<dbReference type="PANTHER" id="PTHR16166:SF125">
    <property type="entry name" value="INTERMEMBRANE LIPID TRANSFER PROTEIN VPS13C"/>
    <property type="match status" value="1"/>
</dbReference>
<dbReference type="GO" id="GO:0005829">
    <property type="term" value="C:cytosol"/>
    <property type="evidence" value="ECO:0007669"/>
    <property type="project" value="Ensembl"/>
</dbReference>
<sequence length="3718" mass="418769">MVLESVVADLLNRFLGDYVENLNKSQLKLGIWGGNVALDNLQIKENALSELDVPFKVKAGQIDKLTLKIPWKNLYGEAVVATLEGLYLLVVPGASTMMLKRRKSLQDVKQKELSRIEEFIYGLENFVYKDIKPGRKRKKHKKHFKKPFKGLDRSKGRSQKGYICGKLATQVIKNVQVKITDIHIKYEDDVTDPKRPLSFGVTLGELSLLTANEHWTPCILNEADKIIYKLIRLDSLSAYWNVNCSMSYQRSRQQILVMLMYTWKTENEILTSGNIPQIINTVIFQPISASAKLYMNPYAESELKTPKLDWNIEIQNIAIELTKPQYLSMIDLLESVDYMVRNAPYRKYKPYLPLHTNSRRWWKYAIDSVLEVHIRRYTQMWSWSNIKKHRQLLKSYKIAYKNKLTQSKVSEEIQKEIQDLEKTLDVFNIILARQQAQVEVIRSGQKLRKKSADTGEKRGGWFSGFWGKKESKKKDEESLIPETIDDLMTPEEKDKLFTAIGYSESTHNLTLPKQYVAHIMTLKLVSTSVTIRENKNIPEILKIQIIGLGTQVFQRPGAQALKVEAKLEHWYITGLRQQDIVPSLVASIGDTTSSLLKIKFETNPEDSPADQTLIVQSQPVEVIYDAKTINAVVEFFQSNKGLDLEQITSATLMKLEEIKERTATGLTHIIETRKVLDLRINLKPSYLVIPQTGFHHEKSDLLILDFGTFQLNSKDQGLQKTTNSSLEEIMDKAYDKFDVEIKNVQLLFARAEENWKKCRFQHPSTMHILQPMDIHVELAKAMVEKDIRMARFKVSGGLPLMHVRISDQKMKDVLCLMNSIPLPQKSSAQSPEKQVSSIPVISGGTKGLLGTSLLLDAVESESDDEYFDAEDGEPQTGKSMKGSELKKAAEVPNEELINLLLKFEIKEVILEFTKQQKEEDTILVFNVTQLGTEATVRTFDLTAVSYLKKISLDYHEIEGSKKKPLHLISSSDKPGLDLLKVEYIKADKNGPSFQTTFGKTEQTVKVAFSSLNLLLQTQALVSSINYLTTIIPSDDQSINVAKEVQISTEKQQKNSTLPKVIVSSKDSDIIGFRLFAQLNAFCVVVCNEKNNIAEIKIQGLDSSLSLQSRKQSLFARLENIIVTDVDPKTIHKKAVSIMGNEVFRFNLDLYPNATEGDLYTDMSKVDGVLSLNVGCIQIVYLHKFLMSLLNFLNNFQTAKESLSAATAQAAEKAATSVKDLAQRSFRVSINIDLKAPVIVIPQSSISTNAVVVDLGLIRVQNQFSLVSDEDYLNPPVIDRMDVQLTKLTLYRTVIQPGTYHPDIQLLHPINLEFLVNRNLAASWYHKVPVVEIKGHLDSMNVSLNQEDLNLLFRILAENLGEGTEDLDKVKPRVQETGEIKEPLEISISQQDIHDSNNTSAAGVEEIRSVDIINMLLNFEIKEVVVTLMKKSEKKGRPLHELNVLQLGMEARVKTYDMTAKAYLKKISMQCFDFTDSKGEPLHIINSSNVTDEPLLKMLLTKADSDGPEFKTIHDSTKQTLKVSFSSLDLVLHLEALLSFMDFLSSAAPFSEPSSSEKESELKPLVGESRSIAVKAVSSNISQKDVFDLKVTAELNAFNVLVCDQKCNIAEIKIHGMDASVSVKPKQTDVFARLKDIIVTNVDLQSIHKKAVSILGDEVFRFQLTLYPDATEGEAYADMSKVDGKLSFKVGCIQIVYVHKFFMSLLNFLNNFQTAKEALSTATVQAAERAASSMKDLAQKSFRLLMDINLKAPVIIIPQSSVSPNAVIADLGLIRVENKFSLVPMEHYSLPPVIDKMNIELTQLKLSRTILQATLPQNDIEILKPVNMLLSIQRNLAAAWYVQIPGMEIKGKLKPMQVALSEDDLTVLMKILLENLGEASSQPSPTQSVQEAVRVRKVDVSSGPDHLKEQEDWTDSKLSMNQTVSLQFDFHFESLSIILYNNDINQESGVTFHNDSFQLGELRLHLMASSGKMFKDGSMNVSVKLKTCTLDDLREGIERATSRMIDRKNDQDNNSSMIDLSYKQDKNGSQIDAILDKLYVCASVEFLMTVADFFIKAVPQSPENVAKETQILPRQTATGKVKTEKDDSVRPNMTLKAMITDPEVVFVASLTKADAPALTASFQCNLSLSTSKLEQMMEASVRDLKVLACPFLREKRGKNITTVLQPCSLFMEKCTWASGKQNINIMVKEFIIKISPIILNTVMTIMAALSPKTKEDESKDTSKEMENLWGIKSINDYNTWFLGVDVATEVTESFKDIEHSLIEENCGVVVESIQVTLECGLGHRTVPLLLAESKFSGNIKNWTSLMAAAADLTLQVHYYNEIHAVWEPLIERVEGKRQWNLRLHVKKNPVQDKSLLPGDDFIPEPQMAIHISSGNTMNITISKSSKVCLNLGFSEGTASTFDYSLKDRAPFTVKNAVGVPIKVKPNCNLRVMGFPEKSDIFDVDAGQNLELEYASMVPSSQGNLSILSRQESSFFTLTIVPHGYTEVANIPVARPGRRLYNVRNPNASHSDSVLVQIDATEGNKVITLRSPLQIKNHFSIAFIIYKFVKNVKLLERIGIARPEEEFHVPLDSYRCQLFIQPAGILEHQYKESTTYISWKEELHRSREVRCMLQCPSVEVSFLPLIVNTVALPDELSYICTHGEDWDVAYIIHLYPSLTLRNLLPYSLRYLLEGTAETHELAEGSTADVLHSRISDEIMELVLVKYQGKNWNGHFRIRDTLPEFFPVCFSSDSTEVMTVDLSVHVRRIGSRMVLSVFSPYWLINKTSRVLQYRSEDTHVKHPADFRDIILFSFKKKNIFTKNKVQLKISTSAWSSSFSLDTVGSYGCVKCPANNMEYLVGVSIKMSSFNLSRIVTLTPFCTIANKSSLELEVGEIASDGSMPTNKWNYIASSECLPFWPENLSGKLCVRVVGCEGSSKPFFYNRQDNGTLLSLEDLNGGILVDVNTAEHSTVITFSDYHEGSAPALIMNHTPWDILTYKQSGSPEEMVLLPRQARLFAWADPTGTRKLTWTYAANVGEHDLLKDECGQFPYDANIQIHWVSFLDGRQRVLLFTDDVALVSKALQAEEMEQADYEINLSLHSLGLSLVNNESKQEVSYIGITSSGVVWEMKPKRKWKPFSQKQIILLEQSYQKHQISRDHGWIKLDNNFEVNCDKDPMEMRLPIRCPIKRDFLSGIQIEFKQSSHQRSLRARLYWLQVDSQWPGAMFLFISSCCPSKIYALDSAQAFIDVSVITRFNEYSKSLQFSNILWSAFQEMPLKSDQGWFSRSCYCTVTQSTDPETKLIQQDIDALNAELMETSMTDMSILSFFEHFHISPVKLHLSLSLGSGGEGSDKEKQEMFAVQSVNLLLKSIGATLTDVDDLIFKLAYYEIRYQFYKRDQLMWSVVRHYSEQFLKQMYVLVLGLDVLGNPFGLIRGLSEGVEALFYEPFQVRSLFGHTVGGAAGVVSRITGSVGKGLAAITMDKEYQQKRREELSRQPKDFGDSLARGGKGFLRGVVGGVTGIITKPVEGAKKEGAAGFFKGIGKGLVGAVARPTGGIIDMASSTFQGIQRAAESTEEVSSLRPPRLIHEDGIIRPYDRQESEGSDLLENHIKKLEGETYRYHCAIPGSKKTILMVTNRRVLCIKEVEILGLMSVDWQCPFEDFVFPPSVSENVLKISVKEQGLFHKKDSANQGCVRNVYLKDTTTAERACNAIEDAQSTRQQQKLMKQSSVRLLRPQVPS</sequence>
<dbReference type="GeneTree" id="ENSGT00950000183083"/>
<evidence type="ECO:0000256" key="2">
    <source>
        <dbReference type="ARBA" id="ARBA00006545"/>
    </source>
</evidence>
<evidence type="ECO:0000259" key="10">
    <source>
        <dbReference type="Pfam" id="PF25036"/>
    </source>
</evidence>
<evidence type="ECO:0000256" key="3">
    <source>
        <dbReference type="ARBA" id="ARBA00022448"/>
    </source>
</evidence>
<dbReference type="Pfam" id="PF25036">
    <property type="entry name" value="VPS13_VAB"/>
    <property type="match status" value="1"/>
</dbReference>
<proteinExistence type="inferred from homology"/>
<dbReference type="Pfam" id="PF25033">
    <property type="entry name" value="VPS13_M"/>
    <property type="match status" value="1"/>
</dbReference>
<dbReference type="GO" id="GO:0045053">
    <property type="term" value="P:protein retention in Golgi apparatus"/>
    <property type="evidence" value="ECO:0007669"/>
    <property type="project" value="TreeGrafter"/>
</dbReference>
<comment type="subcellular location">
    <subcellularLocation>
        <location evidence="1">Lipid droplet</location>
    </subcellularLocation>
</comment>
<dbReference type="STRING" id="61621.ENSRBIP00000003515"/>
<dbReference type="GO" id="GO:0005811">
    <property type="term" value="C:lipid droplet"/>
    <property type="evidence" value="ECO:0007669"/>
    <property type="project" value="UniProtKB-SubCell"/>
</dbReference>
<dbReference type="InterPro" id="IPR056747">
    <property type="entry name" value="VPS13-like_M"/>
</dbReference>
<keyword evidence="5" id="KW-0445">Lipid transport</keyword>
<dbReference type="GO" id="GO:0007005">
    <property type="term" value="P:mitochondrion organization"/>
    <property type="evidence" value="ECO:0007669"/>
    <property type="project" value="Ensembl"/>
</dbReference>
<feature type="domain" description="Chorein N-terminal" evidence="8">
    <location>
        <begin position="2"/>
        <end position="1583"/>
    </location>
</feature>
<evidence type="ECO:0000313" key="12">
    <source>
        <dbReference type="Ensembl" id="ENSRBIP00000003515.1"/>
    </source>
</evidence>
<dbReference type="Pfam" id="PF25037">
    <property type="entry name" value="VPS13_C"/>
    <property type="match status" value="1"/>
</dbReference>
<reference evidence="12 13" key="1">
    <citation type="submission" date="2016-06" db="EMBL/GenBank/DDBJ databases">
        <title>Genome of Rhinopithecus bieti.</title>
        <authorList>
            <person name="Wu"/>
            <person name="C.-I. and Zhang"/>
            <person name="Y."/>
        </authorList>
    </citation>
    <scope>NUCLEOTIDE SEQUENCE</scope>
</reference>
<feature type="region of interest" description="Disordered" evidence="7">
    <location>
        <begin position="864"/>
        <end position="884"/>
    </location>
</feature>
<feature type="domain" description="Intermembrane lipid transfer protein VPS13-like C-terminal" evidence="11">
    <location>
        <begin position="3559"/>
        <end position="3664"/>
    </location>
</feature>
<feature type="domain" description="VPS13-like middle region" evidence="9">
    <location>
        <begin position="1600"/>
        <end position="2389"/>
    </location>
</feature>
<comment type="similarity">
    <text evidence="2">Belongs to the VPS13 family.</text>
</comment>
<feature type="domain" description="Vacuolar protein sorting-associated protein 13 VPS13 adaptor binding" evidence="10">
    <location>
        <begin position="2468"/>
        <end position="3002"/>
    </location>
</feature>
<reference evidence="12" key="2">
    <citation type="submission" date="2025-08" db="UniProtKB">
        <authorList>
            <consortium name="Ensembl"/>
        </authorList>
    </citation>
    <scope>IDENTIFICATION</scope>
</reference>
<dbReference type="InterPro" id="IPR026854">
    <property type="entry name" value="VPS13_N"/>
</dbReference>
<keyword evidence="3" id="KW-0813">Transport</keyword>
<dbReference type="GO" id="GO:0006869">
    <property type="term" value="P:lipid transport"/>
    <property type="evidence" value="ECO:0007669"/>
    <property type="project" value="UniProtKB-KW"/>
</dbReference>
<evidence type="ECO:0000259" key="9">
    <source>
        <dbReference type="Pfam" id="PF25033"/>
    </source>
</evidence>
<dbReference type="GO" id="GO:1905090">
    <property type="term" value="P:negative regulation of type 2 mitophagy"/>
    <property type="evidence" value="ECO:0007669"/>
    <property type="project" value="Ensembl"/>
</dbReference>
<dbReference type="GO" id="GO:0005764">
    <property type="term" value="C:lysosome"/>
    <property type="evidence" value="ECO:0007669"/>
    <property type="project" value="Ensembl"/>
</dbReference>
<accession>A0A2K6JWW8</accession>
<keyword evidence="13" id="KW-1185">Reference proteome</keyword>
<dbReference type="PANTHER" id="PTHR16166">
    <property type="entry name" value="VACUOLAR PROTEIN SORTING-ASSOCIATED PROTEIN VPS13"/>
    <property type="match status" value="1"/>
</dbReference>
<evidence type="ECO:0000259" key="11">
    <source>
        <dbReference type="Pfam" id="PF25037"/>
    </source>
</evidence>
<feature type="coiled-coil region" evidence="6">
    <location>
        <begin position="410"/>
        <end position="437"/>
    </location>
</feature>
<evidence type="ECO:0000313" key="13">
    <source>
        <dbReference type="Proteomes" id="UP000233180"/>
    </source>
</evidence>
<dbReference type="GO" id="GO:0006623">
    <property type="term" value="P:protein targeting to vacuole"/>
    <property type="evidence" value="ECO:0007669"/>
    <property type="project" value="TreeGrafter"/>
</dbReference>
<evidence type="ECO:0000256" key="5">
    <source>
        <dbReference type="ARBA" id="ARBA00023055"/>
    </source>
</evidence>